<dbReference type="InterPro" id="IPR002125">
    <property type="entry name" value="CMP_dCMP_dom"/>
</dbReference>
<dbReference type="PANTHER" id="PTHR38011">
    <property type="entry name" value="DIHYDROFOLATE REDUCTASE FAMILY PROTEIN (AFU_ORTHOLOGUE AFUA_8G06820)"/>
    <property type="match status" value="1"/>
</dbReference>
<comment type="function">
    <text evidence="1">Converts 2,5-diamino-6-(ribosylamino)-4(3h)-pyrimidinone 5'-phosphate into 5-amino-6-(ribosylamino)-2,4(1h,3h)-pyrimidinedione 5'-phosphate.</text>
</comment>
<dbReference type="EC" id="1.1.1.193" evidence="7"/>
<protein>
    <recommendedName>
        <fullName evidence="8">Riboflavin biosynthesis protein RibD</fullName>
        <ecNumber evidence="7">1.1.1.193</ecNumber>
        <ecNumber evidence="6">3.5.4.26</ecNumber>
    </recommendedName>
</protein>
<evidence type="ECO:0000256" key="11">
    <source>
        <dbReference type="ARBA" id="ARBA00023268"/>
    </source>
</evidence>
<evidence type="ECO:0000256" key="1">
    <source>
        <dbReference type="ARBA" id="ARBA00002151"/>
    </source>
</evidence>
<keyword evidence="16" id="KW-0378">Hydrolase</keyword>
<gene>
    <name evidence="16" type="primary">ribD</name>
    <name evidence="16" type="ORF">ACFSW7_06025</name>
</gene>
<evidence type="ECO:0000256" key="10">
    <source>
        <dbReference type="ARBA" id="ARBA00023002"/>
    </source>
</evidence>
<dbReference type="SUPFAM" id="SSF53927">
    <property type="entry name" value="Cytidine deaminase-like"/>
    <property type="match status" value="1"/>
</dbReference>
<dbReference type="SUPFAM" id="SSF53597">
    <property type="entry name" value="Dihydrofolate reductase-like"/>
    <property type="match status" value="1"/>
</dbReference>
<dbReference type="InterPro" id="IPR016193">
    <property type="entry name" value="Cytidine_deaminase-like"/>
</dbReference>
<feature type="non-terminal residue" evidence="16">
    <location>
        <position position="1"/>
    </location>
</feature>
<evidence type="ECO:0000256" key="3">
    <source>
        <dbReference type="ARBA" id="ARBA00004910"/>
    </source>
</evidence>
<dbReference type="PANTHER" id="PTHR38011:SF7">
    <property type="entry name" value="2,5-DIAMINO-6-RIBOSYLAMINO-4(3H)-PYRIMIDINONE 5'-PHOSPHATE REDUCTASE"/>
    <property type="match status" value="1"/>
</dbReference>
<dbReference type="InterPro" id="IPR002734">
    <property type="entry name" value="RibDG_C"/>
</dbReference>
<feature type="domain" description="CMP/dCMP-type deaminase" evidence="15">
    <location>
        <begin position="1"/>
        <end position="64"/>
    </location>
</feature>
<name>A0ABW5UWJ6_9MICO</name>
<evidence type="ECO:0000256" key="4">
    <source>
        <dbReference type="ARBA" id="ARBA00005259"/>
    </source>
</evidence>
<evidence type="ECO:0000256" key="12">
    <source>
        <dbReference type="ARBA" id="ARBA00049861"/>
    </source>
</evidence>
<comment type="similarity">
    <text evidence="5">In the C-terminal section; belongs to the HTP reductase family.</text>
</comment>
<dbReference type="InterPro" id="IPR004794">
    <property type="entry name" value="Eubact_RibD"/>
</dbReference>
<organism evidence="16 17">
    <name type="scientific">Gulosibacter faecalis</name>
    <dbReference type="NCBI Taxonomy" id="272240"/>
    <lineage>
        <taxon>Bacteria</taxon>
        <taxon>Bacillati</taxon>
        <taxon>Actinomycetota</taxon>
        <taxon>Actinomycetes</taxon>
        <taxon>Micrococcales</taxon>
        <taxon>Microbacteriaceae</taxon>
        <taxon>Gulosibacter</taxon>
    </lineage>
</organism>
<comment type="similarity">
    <text evidence="4">In the N-terminal section; belongs to the cytidine and deoxycytidylate deaminase family.</text>
</comment>
<dbReference type="EMBL" id="JBHUNE010000005">
    <property type="protein sequence ID" value="MFD2757931.1"/>
    <property type="molecule type" value="Genomic_DNA"/>
</dbReference>
<evidence type="ECO:0000256" key="9">
    <source>
        <dbReference type="ARBA" id="ARBA00022857"/>
    </source>
</evidence>
<dbReference type="GO" id="GO:0008703">
    <property type="term" value="F:5-amino-6-(5-phosphoribosylamino)uracil reductase activity"/>
    <property type="evidence" value="ECO:0007669"/>
    <property type="project" value="UniProtKB-EC"/>
</dbReference>
<evidence type="ECO:0000256" key="5">
    <source>
        <dbReference type="ARBA" id="ARBA00007417"/>
    </source>
</evidence>
<keyword evidence="9" id="KW-0521">NADP</keyword>
<keyword evidence="11" id="KW-0511">Multifunctional enzyme</keyword>
<keyword evidence="10 16" id="KW-0560">Oxidoreductase</keyword>
<dbReference type="NCBIfam" id="TIGR00326">
    <property type="entry name" value="eubact_ribD"/>
    <property type="match status" value="1"/>
</dbReference>
<evidence type="ECO:0000256" key="13">
    <source>
        <dbReference type="ARBA" id="ARBA00049886"/>
    </source>
</evidence>
<keyword evidence="17" id="KW-1185">Reference proteome</keyword>
<evidence type="ECO:0000256" key="6">
    <source>
        <dbReference type="ARBA" id="ARBA00012766"/>
    </source>
</evidence>
<dbReference type="Proteomes" id="UP001597492">
    <property type="component" value="Unassembled WGS sequence"/>
</dbReference>
<comment type="pathway">
    <text evidence="3">Cofactor biosynthesis; riboflavin biosynthesis; 5-amino-6-(D-ribitylamino)uracil from GTP: step 3/4.</text>
</comment>
<dbReference type="PROSITE" id="PS51747">
    <property type="entry name" value="CYT_DCMP_DEAMINASES_2"/>
    <property type="match status" value="1"/>
</dbReference>
<accession>A0ABW5UWJ6</accession>
<dbReference type="RefSeq" id="WP_390295254.1">
    <property type="nucleotide sequence ID" value="NZ_JBHUNE010000005.1"/>
</dbReference>
<reference evidence="17" key="1">
    <citation type="journal article" date="2019" name="Int. J. Syst. Evol. Microbiol.">
        <title>The Global Catalogue of Microorganisms (GCM) 10K type strain sequencing project: providing services to taxonomists for standard genome sequencing and annotation.</title>
        <authorList>
            <consortium name="The Broad Institute Genomics Platform"/>
            <consortium name="The Broad Institute Genome Sequencing Center for Infectious Disease"/>
            <person name="Wu L."/>
            <person name="Ma J."/>
        </authorList>
    </citation>
    <scope>NUCLEOTIDE SEQUENCE [LARGE SCALE GENOMIC DNA]</scope>
    <source>
        <strain evidence="17">TISTR 1514</strain>
    </source>
</reference>
<dbReference type="EC" id="3.5.4.26" evidence="6"/>
<comment type="pathway">
    <text evidence="2">Cofactor biosynthesis; riboflavin biosynthesis; 5-amino-6-(D-ribitylamino)uracil from GTP: step 2/4.</text>
</comment>
<evidence type="ECO:0000313" key="17">
    <source>
        <dbReference type="Proteomes" id="UP001597492"/>
    </source>
</evidence>
<evidence type="ECO:0000313" key="16">
    <source>
        <dbReference type="EMBL" id="MFD2757931.1"/>
    </source>
</evidence>
<evidence type="ECO:0000259" key="15">
    <source>
        <dbReference type="PROSITE" id="PS51747"/>
    </source>
</evidence>
<evidence type="ECO:0000256" key="2">
    <source>
        <dbReference type="ARBA" id="ARBA00004882"/>
    </source>
</evidence>
<evidence type="ECO:0000256" key="7">
    <source>
        <dbReference type="ARBA" id="ARBA00013173"/>
    </source>
</evidence>
<dbReference type="Gene3D" id="3.40.430.10">
    <property type="entry name" value="Dihydrofolate Reductase, subunit A"/>
    <property type="match status" value="2"/>
</dbReference>
<comment type="caution">
    <text evidence="16">The sequence shown here is derived from an EMBL/GenBank/DDBJ whole genome shotgun (WGS) entry which is preliminary data.</text>
</comment>
<evidence type="ECO:0000256" key="14">
    <source>
        <dbReference type="SAM" id="MobiDB-lite"/>
    </source>
</evidence>
<dbReference type="InterPro" id="IPR024072">
    <property type="entry name" value="DHFR-like_dom_sf"/>
</dbReference>
<evidence type="ECO:0000256" key="8">
    <source>
        <dbReference type="ARBA" id="ARBA00019930"/>
    </source>
</evidence>
<feature type="region of interest" description="Disordered" evidence="14">
    <location>
        <begin position="273"/>
        <end position="295"/>
    </location>
</feature>
<sequence length="295" mass="30562">RGVDARGGTAVVTLEPCAHTGRTGPCVDALLDAGIGEVVYAVDDPNPAAAGGAERLRAAGVTVRAGLEAAAAGELIRVWATPARLGRPFVTLKLALTLDGRIAAVDGTSKWITSPAARAHAHGVRGRVDAIAVGTGTALADDPALTARTPEGELLPEQPLRVVLGTRDLPAQARLRDDRAPFLHLRTHDVTAALAELADRHIHHLLVEGGATVAAAFLRADVVDELHVYLAPLLLGEGTAAVAPFGVGTLADARRWRFDAPERLGPDLFLRARRATKPASTPDPAPALVPAPEGA</sequence>
<comment type="catalytic activity">
    <reaction evidence="12">
        <text>5-amino-6-(5-phospho-D-ribitylamino)uracil + NADP(+) = 5-amino-6-(5-phospho-D-ribosylamino)uracil + NADPH + H(+)</text>
        <dbReference type="Rhea" id="RHEA:17845"/>
        <dbReference type="ChEBI" id="CHEBI:15378"/>
        <dbReference type="ChEBI" id="CHEBI:57783"/>
        <dbReference type="ChEBI" id="CHEBI:58349"/>
        <dbReference type="ChEBI" id="CHEBI:58421"/>
        <dbReference type="ChEBI" id="CHEBI:58453"/>
        <dbReference type="EC" id="1.1.1.193"/>
    </reaction>
</comment>
<dbReference type="Pfam" id="PF01872">
    <property type="entry name" value="RibD_C"/>
    <property type="match status" value="1"/>
</dbReference>
<comment type="catalytic activity">
    <reaction evidence="13">
        <text>2,5-diamino-6-hydroxy-4-(5-phosphoribosylamino)-pyrimidine + H2O + H(+) = 5-amino-6-(5-phospho-D-ribosylamino)uracil + NH4(+)</text>
        <dbReference type="Rhea" id="RHEA:21868"/>
        <dbReference type="ChEBI" id="CHEBI:15377"/>
        <dbReference type="ChEBI" id="CHEBI:15378"/>
        <dbReference type="ChEBI" id="CHEBI:28938"/>
        <dbReference type="ChEBI" id="CHEBI:58453"/>
        <dbReference type="ChEBI" id="CHEBI:58614"/>
        <dbReference type="EC" id="3.5.4.26"/>
    </reaction>
</comment>
<dbReference type="GO" id="GO:0008835">
    <property type="term" value="F:diaminohydroxyphosphoribosylaminopyrimidine deaminase activity"/>
    <property type="evidence" value="ECO:0007669"/>
    <property type="project" value="UniProtKB-EC"/>
</dbReference>
<dbReference type="InterPro" id="IPR050765">
    <property type="entry name" value="Riboflavin_Biosynth_HTPR"/>
</dbReference>
<dbReference type="Gene3D" id="3.40.140.10">
    <property type="entry name" value="Cytidine Deaminase, domain 2"/>
    <property type="match status" value="1"/>
</dbReference>
<proteinExistence type="inferred from homology"/>